<evidence type="ECO:0000256" key="15">
    <source>
        <dbReference type="ARBA" id="ARBA00064003"/>
    </source>
</evidence>
<dbReference type="CDD" id="cd00156">
    <property type="entry name" value="REC"/>
    <property type="match status" value="1"/>
</dbReference>
<dbReference type="SUPFAM" id="SSF55874">
    <property type="entry name" value="ATPase domain of HSP90 chaperone/DNA topoisomerase II/histidine kinase"/>
    <property type="match status" value="1"/>
</dbReference>
<dbReference type="SMART" id="SM00086">
    <property type="entry name" value="PAC"/>
    <property type="match status" value="2"/>
</dbReference>
<feature type="domain" description="PAS" evidence="24">
    <location>
        <begin position="416"/>
        <end position="468"/>
    </location>
</feature>
<gene>
    <name evidence="27" type="ordered locus">Galf_2286</name>
</gene>
<evidence type="ECO:0000256" key="21">
    <source>
        <dbReference type="SAM" id="Phobius"/>
    </source>
</evidence>
<evidence type="ECO:0000259" key="23">
    <source>
        <dbReference type="PROSITE" id="PS50110"/>
    </source>
</evidence>
<dbReference type="InterPro" id="IPR005467">
    <property type="entry name" value="His_kinase_dom"/>
</dbReference>
<keyword evidence="12" id="KW-0902">Two-component regulatory system</keyword>
<dbReference type="Gene3D" id="3.30.450.20">
    <property type="entry name" value="PAS domain"/>
    <property type="match status" value="2"/>
</dbReference>
<dbReference type="eggNOG" id="COG2202">
    <property type="taxonomic scope" value="Bacteria"/>
</dbReference>
<evidence type="ECO:0000259" key="24">
    <source>
        <dbReference type="PROSITE" id="PS50112"/>
    </source>
</evidence>
<dbReference type="PROSITE" id="PS50110">
    <property type="entry name" value="RESPONSE_REGULATORY"/>
    <property type="match status" value="2"/>
</dbReference>
<dbReference type="CDD" id="cd00082">
    <property type="entry name" value="HisKA"/>
    <property type="match status" value="1"/>
</dbReference>
<dbReference type="InterPro" id="IPR003594">
    <property type="entry name" value="HATPase_dom"/>
</dbReference>
<feature type="domain" description="HPt" evidence="26">
    <location>
        <begin position="1083"/>
        <end position="1179"/>
    </location>
</feature>
<dbReference type="InterPro" id="IPR000700">
    <property type="entry name" value="PAS-assoc_C"/>
</dbReference>
<dbReference type="SUPFAM" id="SSF47226">
    <property type="entry name" value="Histidine-containing phosphotransfer domain, HPT domain"/>
    <property type="match status" value="1"/>
</dbReference>
<dbReference type="Gene3D" id="1.20.120.160">
    <property type="entry name" value="HPT domain"/>
    <property type="match status" value="1"/>
</dbReference>
<dbReference type="PRINTS" id="PR00344">
    <property type="entry name" value="BCTRLSENSOR"/>
</dbReference>
<evidence type="ECO:0000256" key="14">
    <source>
        <dbReference type="ARBA" id="ARBA00058004"/>
    </source>
</evidence>
<comment type="catalytic activity">
    <reaction evidence="1">
        <text>ATP + protein L-histidine = ADP + protein N-phospho-L-histidine.</text>
        <dbReference type="EC" id="2.7.13.3"/>
    </reaction>
</comment>
<keyword evidence="28" id="KW-1185">Reference proteome</keyword>
<dbReference type="CDD" id="cd16922">
    <property type="entry name" value="HATPase_EvgS-ArcB-TorS-like"/>
    <property type="match status" value="1"/>
</dbReference>
<keyword evidence="6" id="KW-0808">Transferase</keyword>
<dbReference type="SMART" id="SM00091">
    <property type="entry name" value="PAS"/>
    <property type="match status" value="2"/>
</dbReference>
<evidence type="ECO:0000256" key="10">
    <source>
        <dbReference type="ARBA" id="ARBA00022840"/>
    </source>
</evidence>
<sequence length="1179" mass="130464">MKRSIKQNAWQVFIAFAAIAGLLLLFVKAQAVDPDIHNQVVSDIAELQKRDTELGEAVLQLHYRLANNYDAVTALMQRADVLANRLEAHQNNGWLPDSPEARRELAGLRVQIEQRSNQLDEFKSNNAVMKNSLIYLPSMVGKVLALLPYETEVTLEKFEFLLRDALLVSVKGDEASIAQLAVDINRAEQAIPGLPAKAQGVAVYVVRHAQTLLSVARIMPGLLADLSAYKGEHLAAGLDRLYQVHYEQQQRTANIYRLFLLFAALLMLAYSIFVYFRLKVKGQQLERALAEVSNQQHALNEHAIVSITDVKGDITYVNDKFIEISGYSADELIGKNHRMVNSGQHDQEFFRELWQTVANGRVWHGQVKNRAKNGSCYWVEATVVPFMDQDGKPYQYVSMRTDITAQKAMELQVQSERRLLKSVMDTLGEGVYMLDQDGNCTYMNTEAEDIVGWTIEEVVGRNLHDLLHVHRPDGTRVTADECPIRQSTMNKKVYHSEAEYFQHKNGTLFPIAIVASPMIDGDLITGSVAAFQDISERKFTERELLRAKESAEAASRAKGDFLATMSHEIRTPMNGIIGMTELALDTEMSAEQREYLNMVKSSADALLTIINDILDFSKIESGKMELESVEFDVRNLFASAEKTLAIRAAQKGLELVYDVDGAIPDLLVGDPGRLRQVLTNLLGNAIKFSEHGAITLRMKLLMQTSDGLCVRIEVADQGIGIPVDKLAHIFEAFTQADTSTTRKYGGTGLGLAISSKLVAAMGGDLSVESQVGIGSVFGFTTTLPVALNQPSEISCESLVNLSALIVDDNATNCKLLSQQIKKWGMRPTVAGSASEGMAMLREAQQEQAPFDLLLLDAVLSDADGFDFAAQLQSMPQKPRALVMMLSSASLRADAERCRQAGISNYLSKPIDRWELIKTIKAALGLQVDDVFVQTAPLASAHSLNILLAEDNRVNQKLAITLLGKWGHRVVLANNGIEAVEHAGRVDFDVILMDLQMPEMSGMEATRLIREQDQLRGRHSRIVAMTANAMSEDRQRCLDAGMDDYIAKPLNTEKLRALLDGMESADVAEKVTVYDYRAALNTADAWVVETIGQAFLDECDPQMAAIDSAIKSGDKVLLMRGAHTLRGLVGNFNARKIEEISAKIEQLANSDDLLSASGYFEQLQVEMELFKSALIAYLEK</sequence>
<dbReference type="GO" id="GO:0005886">
    <property type="term" value="C:plasma membrane"/>
    <property type="evidence" value="ECO:0007669"/>
    <property type="project" value="UniProtKB-SubCell"/>
</dbReference>
<dbReference type="Pfam" id="PF00512">
    <property type="entry name" value="HisKA"/>
    <property type="match status" value="1"/>
</dbReference>
<dbReference type="PROSITE" id="PS50112">
    <property type="entry name" value="PAS"/>
    <property type="match status" value="2"/>
</dbReference>
<dbReference type="NCBIfam" id="TIGR00229">
    <property type="entry name" value="sensory_box"/>
    <property type="match status" value="2"/>
</dbReference>
<dbReference type="PROSITE" id="PS50113">
    <property type="entry name" value="PAC"/>
    <property type="match status" value="2"/>
</dbReference>
<evidence type="ECO:0000256" key="17">
    <source>
        <dbReference type="ARBA" id="ARBA00070152"/>
    </source>
</evidence>
<evidence type="ECO:0000313" key="27">
    <source>
        <dbReference type="EMBL" id="ADL56289.1"/>
    </source>
</evidence>
<dbReference type="InterPro" id="IPR001610">
    <property type="entry name" value="PAC"/>
</dbReference>
<dbReference type="OrthoDB" id="8552871at2"/>
<evidence type="ECO:0000256" key="1">
    <source>
        <dbReference type="ARBA" id="ARBA00000085"/>
    </source>
</evidence>
<evidence type="ECO:0000256" key="16">
    <source>
        <dbReference type="ARBA" id="ARBA00068150"/>
    </source>
</evidence>
<proteinExistence type="predicted"/>
<dbReference type="InterPro" id="IPR004358">
    <property type="entry name" value="Sig_transdc_His_kin-like_C"/>
</dbReference>
<evidence type="ECO:0000256" key="13">
    <source>
        <dbReference type="ARBA" id="ARBA00023136"/>
    </source>
</evidence>
<dbReference type="InterPro" id="IPR003661">
    <property type="entry name" value="HisK_dim/P_dom"/>
</dbReference>
<feature type="domain" description="PAS" evidence="24">
    <location>
        <begin position="305"/>
        <end position="361"/>
    </location>
</feature>
<feature type="modified residue" description="4-aspartylphosphate" evidence="19">
    <location>
        <position position="993"/>
    </location>
</feature>
<dbReference type="Pfam" id="PF02518">
    <property type="entry name" value="HATPase_c"/>
    <property type="match status" value="1"/>
</dbReference>
<accession>D9SJA1</accession>
<comment type="function">
    <text evidence="14">Member of the two-component regulatory system BvgS/BvgA. Phosphorylates BvgA via a four-step phosphorelay in response to environmental signals.</text>
</comment>
<protein>
    <recommendedName>
        <fullName evidence="16">Sensory/regulatory protein RpfC</fullName>
        <ecNumber evidence="3">2.7.13.3</ecNumber>
    </recommendedName>
    <alternativeName>
        <fullName evidence="17">Virulence sensor protein BvgS</fullName>
    </alternativeName>
</protein>
<feature type="domain" description="PAC" evidence="25">
    <location>
        <begin position="361"/>
        <end position="415"/>
    </location>
</feature>
<dbReference type="GO" id="GO:0005524">
    <property type="term" value="F:ATP binding"/>
    <property type="evidence" value="ECO:0007669"/>
    <property type="project" value="UniProtKB-KW"/>
</dbReference>
<dbReference type="FunFam" id="3.30.565.10:FF:000010">
    <property type="entry name" value="Sensor histidine kinase RcsC"/>
    <property type="match status" value="1"/>
</dbReference>
<keyword evidence="8" id="KW-0547">Nucleotide-binding</keyword>
<dbReference type="SMART" id="SM00448">
    <property type="entry name" value="REC"/>
    <property type="match status" value="2"/>
</dbReference>
<name>D9SJA1_GALCS</name>
<evidence type="ECO:0000256" key="9">
    <source>
        <dbReference type="ARBA" id="ARBA00022777"/>
    </source>
</evidence>
<evidence type="ECO:0000256" key="2">
    <source>
        <dbReference type="ARBA" id="ARBA00004651"/>
    </source>
</evidence>
<dbReference type="PANTHER" id="PTHR45339">
    <property type="entry name" value="HYBRID SIGNAL TRANSDUCTION HISTIDINE KINASE J"/>
    <property type="match status" value="1"/>
</dbReference>
<dbReference type="InterPro" id="IPR011006">
    <property type="entry name" value="CheY-like_superfamily"/>
</dbReference>
<evidence type="ECO:0000256" key="6">
    <source>
        <dbReference type="ARBA" id="ARBA00022679"/>
    </source>
</evidence>
<evidence type="ECO:0000259" key="25">
    <source>
        <dbReference type="PROSITE" id="PS50113"/>
    </source>
</evidence>
<evidence type="ECO:0000256" key="7">
    <source>
        <dbReference type="ARBA" id="ARBA00022692"/>
    </source>
</evidence>
<keyword evidence="7 21" id="KW-0812">Transmembrane</keyword>
<evidence type="ECO:0000256" key="5">
    <source>
        <dbReference type="ARBA" id="ARBA00022553"/>
    </source>
</evidence>
<dbReference type="Pfam" id="PF19443">
    <property type="entry name" value="DAHL"/>
    <property type="match status" value="1"/>
</dbReference>
<keyword evidence="10" id="KW-0067">ATP-binding</keyword>
<dbReference type="Pfam" id="PF13426">
    <property type="entry name" value="PAS_9"/>
    <property type="match status" value="1"/>
</dbReference>
<feature type="domain" description="Response regulatory" evidence="23">
    <location>
        <begin position="802"/>
        <end position="923"/>
    </location>
</feature>
<evidence type="ECO:0000256" key="19">
    <source>
        <dbReference type="PROSITE-ProRule" id="PRU00169"/>
    </source>
</evidence>
<dbReference type="EC" id="2.7.13.3" evidence="3"/>
<feature type="coiled-coil region" evidence="20">
    <location>
        <begin position="72"/>
        <end position="125"/>
    </location>
</feature>
<dbReference type="SUPFAM" id="SSF52172">
    <property type="entry name" value="CheY-like"/>
    <property type="match status" value="2"/>
</dbReference>
<dbReference type="STRING" id="395494.Galf_2286"/>
<dbReference type="SUPFAM" id="SSF55785">
    <property type="entry name" value="PYP-like sensor domain (PAS domain)"/>
    <property type="match status" value="2"/>
</dbReference>
<dbReference type="eggNOG" id="COG3437">
    <property type="taxonomic scope" value="Bacteria"/>
</dbReference>
<dbReference type="CDD" id="cd00130">
    <property type="entry name" value="PAS"/>
    <property type="match status" value="2"/>
</dbReference>
<dbReference type="InterPro" id="IPR001789">
    <property type="entry name" value="Sig_transdc_resp-reg_receiver"/>
</dbReference>
<feature type="domain" description="Histidine kinase" evidence="22">
    <location>
        <begin position="564"/>
        <end position="785"/>
    </location>
</feature>
<dbReference type="Pfam" id="PF01627">
    <property type="entry name" value="Hpt"/>
    <property type="match status" value="1"/>
</dbReference>
<evidence type="ECO:0000256" key="4">
    <source>
        <dbReference type="ARBA" id="ARBA00022475"/>
    </source>
</evidence>
<dbReference type="PROSITE" id="PS50894">
    <property type="entry name" value="HPT"/>
    <property type="match status" value="1"/>
</dbReference>
<keyword evidence="13 21" id="KW-0472">Membrane</keyword>
<keyword evidence="11 21" id="KW-1133">Transmembrane helix</keyword>
<dbReference type="Gene3D" id="3.40.50.2300">
    <property type="match status" value="2"/>
</dbReference>
<dbReference type="InterPro" id="IPR036641">
    <property type="entry name" value="HPT_dom_sf"/>
</dbReference>
<dbReference type="GO" id="GO:0006355">
    <property type="term" value="P:regulation of DNA-templated transcription"/>
    <property type="evidence" value="ECO:0007669"/>
    <property type="project" value="InterPro"/>
</dbReference>
<dbReference type="Pfam" id="PF00072">
    <property type="entry name" value="Response_reg"/>
    <property type="match status" value="2"/>
</dbReference>
<evidence type="ECO:0000259" key="22">
    <source>
        <dbReference type="PROSITE" id="PS50109"/>
    </source>
</evidence>
<feature type="transmembrane region" description="Helical" evidence="21">
    <location>
        <begin position="255"/>
        <end position="276"/>
    </location>
</feature>
<dbReference type="InterPro" id="IPR000014">
    <property type="entry name" value="PAS"/>
</dbReference>
<dbReference type="Gene3D" id="3.30.565.10">
    <property type="entry name" value="Histidine kinase-like ATPase, C-terminal domain"/>
    <property type="match status" value="1"/>
</dbReference>
<dbReference type="InterPro" id="IPR036097">
    <property type="entry name" value="HisK_dim/P_sf"/>
</dbReference>
<keyword evidence="4" id="KW-1003">Cell membrane</keyword>
<dbReference type="InterPro" id="IPR013767">
    <property type="entry name" value="PAS_fold"/>
</dbReference>
<dbReference type="InterPro" id="IPR036890">
    <property type="entry name" value="HATPase_C_sf"/>
</dbReference>
<dbReference type="Proteomes" id="UP000001235">
    <property type="component" value="Chromosome"/>
</dbReference>
<dbReference type="eggNOG" id="COG0784">
    <property type="taxonomic scope" value="Bacteria"/>
</dbReference>
<keyword evidence="9 27" id="KW-0418">Kinase</keyword>
<dbReference type="Gene3D" id="1.10.287.130">
    <property type="match status" value="1"/>
</dbReference>
<feature type="modified residue" description="4-aspartylphosphate" evidence="19">
    <location>
        <position position="856"/>
    </location>
</feature>
<evidence type="ECO:0000256" key="18">
    <source>
        <dbReference type="PROSITE-ProRule" id="PRU00110"/>
    </source>
</evidence>
<keyword evidence="5 19" id="KW-0597">Phosphoprotein</keyword>
<dbReference type="Pfam" id="PF00989">
    <property type="entry name" value="PAS"/>
    <property type="match status" value="1"/>
</dbReference>
<dbReference type="PANTHER" id="PTHR45339:SF1">
    <property type="entry name" value="HYBRID SIGNAL TRANSDUCTION HISTIDINE KINASE J"/>
    <property type="match status" value="1"/>
</dbReference>
<organism evidence="27 28">
    <name type="scientific">Gallionella capsiferriformans (strain ES-2)</name>
    <name type="common">Gallionella ferruginea capsiferriformans (strain ES-2)</name>
    <dbReference type="NCBI Taxonomy" id="395494"/>
    <lineage>
        <taxon>Bacteria</taxon>
        <taxon>Pseudomonadati</taxon>
        <taxon>Pseudomonadota</taxon>
        <taxon>Betaproteobacteria</taxon>
        <taxon>Nitrosomonadales</taxon>
        <taxon>Gallionellaceae</taxon>
        <taxon>Gallionella</taxon>
    </lineage>
</organism>
<dbReference type="SMART" id="SM00387">
    <property type="entry name" value="HATPase_c"/>
    <property type="match status" value="1"/>
</dbReference>
<dbReference type="InterPro" id="IPR008207">
    <property type="entry name" value="Sig_transdc_His_kin_Hpt_dom"/>
</dbReference>
<dbReference type="EMBL" id="CP002159">
    <property type="protein sequence ID" value="ADL56289.1"/>
    <property type="molecule type" value="Genomic_DNA"/>
</dbReference>
<dbReference type="SUPFAM" id="SSF47384">
    <property type="entry name" value="Homodimeric domain of signal transducing histidine kinase"/>
    <property type="match status" value="1"/>
</dbReference>
<feature type="domain" description="PAC" evidence="25">
    <location>
        <begin position="494"/>
        <end position="546"/>
    </location>
</feature>
<dbReference type="FunFam" id="1.10.287.130:FF:000002">
    <property type="entry name" value="Two-component osmosensing histidine kinase"/>
    <property type="match status" value="1"/>
</dbReference>
<evidence type="ECO:0000256" key="8">
    <source>
        <dbReference type="ARBA" id="ARBA00022741"/>
    </source>
</evidence>
<evidence type="ECO:0000313" key="28">
    <source>
        <dbReference type="Proteomes" id="UP000001235"/>
    </source>
</evidence>
<evidence type="ECO:0000259" key="26">
    <source>
        <dbReference type="PROSITE" id="PS50894"/>
    </source>
</evidence>
<dbReference type="PROSITE" id="PS50109">
    <property type="entry name" value="HIS_KIN"/>
    <property type="match status" value="1"/>
</dbReference>
<dbReference type="InterPro" id="IPR045812">
    <property type="entry name" value="DAHL"/>
</dbReference>
<reference evidence="27 28" key="1">
    <citation type="submission" date="2010-08" db="EMBL/GenBank/DDBJ databases">
        <title>Complete sequence of Gallionella capsiferriformans ES-2.</title>
        <authorList>
            <consortium name="US DOE Joint Genome Institute"/>
            <person name="Lucas S."/>
            <person name="Copeland A."/>
            <person name="Lapidus A."/>
            <person name="Cheng J.-F."/>
            <person name="Bruce D."/>
            <person name="Goodwin L."/>
            <person name="Pitluck S."/>
            <person name="Chertkov O."/>
            <person name="Davenport K.W."/>
            <person name="Detter J.C."/>
            <person name="Han C."/>
            <person name="Tapia R."/>
            <person name="Land M."/>
            <person name="Hauser L."/>
            <person name="Chang Y.-J."/>
            <person name="Jeffries C."/>
            <person name="Kyrpides N."/>
            <person name="Ivanova N."/>
            <person name="Mikhailova N."/>
            <person name="Shelobolina E.S."/>
            <person name="Picardal F."/>
            <person name="Roden E."/>
            <person name="Emerson D."/>
            <person name="Woyke T."/>
        </authorList>
    </citation>
    <scope>NUCLEOTIDE SEQUENCE [LARGE SCALE GENOMIC DNA]</scope>
    <source>
        <strain evidence="27 28">ES-2</strain>
    </source>
</reference>
<dbReference type="eggNOG" id="COG5002">
    <property type="taxonomic scope" value="Bacteria"/>
</dbReference>
<keyword evidence="20" id="KW-0175">Coiled coil</keyword>
<dbReference type="KEGG" id="gca:Galf_2286"/>
<dbReference type="RefSeq" id="WP_013294212.1">
    <property type="nucleotide sequence ID" value="NC_014394.1"/>
</dbReference>
<evidence type="ECO:0000256" key="11">
    <source>
        <dbReference type="ARBA" id="ARBA00022989"/>
    </source>
</evidence>
<dbReference type="SMART" id="SM00388">
    <property type="entry name" value="HisKA"/>
    <property type="match status" value="1"/>
</dbReference>
<dbReference type="GO" id="GO:0000155">
    <property type="term" value="F:phosphorelay sensor kinase activity"/>
    <property type="evidence" value="ECO:0007669"/>
    <property type="project" value="InterPro"/>
</dbReference>
<feature type="modified residue" description="Phosphohistidine" evidence="18">
    <location>
        <position position="1122"/>
    </location>
</feature>
<evidence type="ECO:0000256" key="12">
    <source>
        <dbReference type="ARBA" id="ARBA00023012"/>
    </source>
</evidence>
<comment type="subunit">
    <text evidence="15">At low DSF concentrations, interacts with RpfF.</text>
</comment>
<evidence type="ECO:0000256" key="20">
    <source>
        <dbReference type="SAM" id="Coils"/>
    </source>
</evidence>
<dbReference type="HOGENOM" id="CLU_273181_0_0_4"/>
<dbReference type="CDD" id="cd17546">
    <property type="entry name" value="REC_hyHK_CKI1_RcsC-like"/>
    <property type="match status" value="1"/>
</dbReference>
<feature type="domain" description="Response regulatory" evidence="23">
    <location>
        <begin position="944"/>
        <end position="1062"/>
    </location>
</feature>
<dbReference type="AlphaFoldDB" id="D9SJA1"/>
<evidence type="ECO:0000256" key="3">
    <source>
        <dbReference type="ARBA" id="ARBA00012438"/>
    </source>
</evidence>
<dbReference type="InterPro" id="IPR035965">
    <property type="entry name" value="PAS-like_dom_sf"/>
</dbReference>
<comment type="subcellular location">
    <subcellularLocation>
        <location evidence="2">Cell membrane</location>
        <topology evidence="2">Multi-pass membrane protein</topology>
    </subcellularLocation>
</comment>